<dbReference type="SUPFAM" id="SSF53335">
    <property type="entry name" value="S-adenosyl-L-methionine-dependent methyltransferases"/>
    <property type="match status" value="1"/>
</dbReference>
<proteinExistence type="predicted"/>
<dbReference type="Gene3D" id="3.40.50.150">
    <property type="entry name" value="Vaccinia Virus protein VP39"/>
    <property type="match status" value="1"/>
</dbReference>
<dbReference type="AlphaFoldDB" id="A0A412IC25"/>
<comment type="caution">
    <text evidence="2">The sequence shown here is derived from an EMBL/GenBank/DDBJ whole genome shotgun (WGS) entry which is preliminary data.</text>
</comment>
<keyword evidence="2" id="KW-0808">Transferase</keyword>
<dbReference type="InterPro" id="IPR013216">
    <property type="entry name" value="Methyltransf_11"/>
</dbReference>
<sequence length="256" mass="30055">MNLKKLLSEIHRELWLLKHRGHDYSCPFCGYNADMMLPFGQEFVEDVEKYHIVGGGKRNVRCLKCGSHDRERLVYIYLKHVAGIFQSSRKFEVLHIAPEPRLSQTLLKSNLNYICGDLFTKGYTYPEYVRNMNVLHLPFEDNTFDVILCNHVLEHIPEDRKALQELFRTLKPSGLALLQVPISYQLEHTIEDFSIQDPHLREITFGQEDHCRLYGKDYIDRLKDSGFEVKMINISTEYAQFGVNPEENLFICRKRV</sequence>
<dbReference type="InterPro" id="IPR029063">
    <property type="entry name" value="SAM-dependent_MTases_sf"/>
</dbReference>
<keyword evidence="2" id="KW-0489">Methyltransferase</keyword>
<protein>
    <submittedName>
        <fullName evidence="2">SAM-dependent methyltransferase</fullName>
    </submittedName>
</protein>
<name>A0A412IC25_9BACE</name>
<evidence type="ECO:0000313" key="3">
    <source>
        <dbReference type="Proteomes" id="UP000283341"/>
    </source>
</evidence>
<dbReference type="RefSeq" id="WP_118403365.1">
    <property type="nucleotide sequence ID" value="NZ_JADNFX010000030.1"/>
</dbReference>
<evidence type="ECO:0000259" key="1">
    <source>
        <dbReference type="Pfam" id="PF08241"/>
    </source>
</evidence>
<reference evidence="2 3" key="1">
    <citation type="submission" date="2018-08" db="EMBL/GenBank/DDBJ databases">
        <title>A genome reference for cultivated species of the human gut microbiota.</title>
        <authorList>
            <person name="Zou Y."/>
            <person name="Xue W."/>
            <person name="Luo G."/>
        </authorList>
    </citation>
    <scope>NUCLEOTIDE SEQUENCE [LARGE SCALE GENOMIC DNA]</scope>
    <source>
        <strain evidence="2 3">AF22-3AC</strain>
    </source>
</reference>
<dbReference type="EMBL" id="QRVJ01000022">
    <property type="protein sequence ID" value="RGS34390.1"/>
    <property type="molecule type" value="Genomic_DNA"/>
</dbReference>
<dbReference type="CDD" id="cd02440">
    <property type="entry name" value="AdoMet_MTases"/>
    <property type="match status" value="1"/>
</dbReference>
<gene>
    <name evidence="2" type="ORF">DWX97_19530</name>
</gene>
<dbReference type="GO" id="GO:0032259">
    <property type="term" value="P:methylation"/>
    <property type="evidence" value="ECO:0007669"/>
    <property type="project" value="UniProtKB-KW"/>
</dbReference>
<feature type="domain" description="Methyltransferase type 11" evidence="1">
    <location>
        <begin position="130"/>
        <end position="177"/>
    </location>
</feature>
<evidence type="ECO:0000313" key="2">
    <source>
        <dbReference type="EMBL" id="RGS34390.1"/>
    </source>
</evidence>
<dbReference type="Pfam" id="PF08241">
    <property type="entry name" value="Methyltransf_11"/>
    <property type="match status" value="1"/>
</dbReference>
<accession>A0A412IC25</accession>
<dbReference type="Proteomes" id="UP000283341">
    <property type="component" value="Unassembled WGS sequence"/>
</dbReference>
<organism evidence="2 3">
    <name type="scientific">Bacteroides cellulosilyticus</name>
    <dbReference type="NCBI Taxonomy" id="246787"/>
    <lineage>
        <taxon>Bacteria</taxon>
        <taxon>Pseudomonadati</taxon>
        <taxon>Bacteroidota</taxon>
        <taxon>Bacteroidia</taxon>
        <taxon>Bacteroidales</taxon>
        <taxon>Bacteroidaceae</taxon>
        <taxon>Bacteroides</taxon>
    </lineage>
</organism>
<dbReference type="GO" id="GO:0008757">
    <property type="term" value="F:S-adenosylmethionine-dependent methyltransferase activity"/>
    <property type="evidence" value="ECO:0007669"/>
    <property type="project" value="InterPro"/>
</dbReference>